<protein>
    <recommendedName>
        <fullName evidence="1">IFT121 second beta-propeller domain-containing protein</fullName>
    </recommendedName>
</protein>
<reference evidence="2" key="1">
    <citation type="journal article" date="2023" name="Insect Mol. Biol.">
        <title>Genome sequencing provides insights into the evolution of gene families encoding plant cell wall-degrading enzymes in longhorned beetles.</title>
        <authorList>
            <person name="Shin N.R."/>
            <person name="Okamura Y."/>
            <person name="Kirsch R."/>
            <person name="Pauchet Y."/>
        </authorList>
    </citation>
    <scope>NUCLEOTIDE SEQUENCE</scope>
    <source>
        <strain evidence="2">AMC_N1</strain>
    </source>
</reference>
<gene>
    <name evidence="2" type="ORF">NQ318_005910</name>
</gene>
<dbReference type="InterPro" id="IPR056158">
    <property type="entry name" value="Beta-prop_IFT121_2nd"/>
</dbReference>
<feature type="domain" description="IFT121 second beta-propeller" evidence="1">
    <location>
        <begin position="94"/>
        <end position="218"/>
    </location>
</feature>
<dbReference type="Pfam" id="PF23390">
    <property type="entry name" value="Beta-prop_WDR35_2nd"/>
    <property type="match status" value="1"/>
</dbReference>
<comment type="caution">
    <text evidence="2">The sequence shown here is derived from an EMBL/GenBank/DDBJ whole genome shotgun (WGS) entry which is preliminary data.</text>
</comment>
<dbReference type="AlphaFoldDB" id="A0AAV8XGM7"/>
<evidence type="ECO:0000313" key="3">
    <source>
        <dbReference type="Proteomes" id="UP001162162"/>
    </source>
</evidence>
<organism evidence="2 3">
    <name type="scientific">Aromia moschata</name>
    <dbReference type="NCBI Taxonomy" id="1265417"/>
    <lineage>
        <taxon>Eukaryota</taxon>
        <taxon>Metazoa</taxon>
        <taxon>Ecdysozoa</taxon>
        <taxon>Arthropoda</taxon>
        <taxon>Hexapoda</taxon>
        <taxon>Insecta</taxon>
        <taxon>Pterygota</taxon>
        <taxon>Neoptera</taxon>
        <taxon>Endopterygota</taxon>
        <taxon>Coleoptera</taxon>
        <taxon>Polyphaga</taxon>
        <taxon>Cucujiformia</taxon>
        <taxon>Chrysomeloidea</taxon>
        <taxon>Cerambycidae</taxon>
        <taxon>Cerambycinae</taxon>
        <taxon>Callichromatini</taxon>
        <taxon>Aromia</taxon>
    </lineage>
</organism>
<evidence type="ECO:0000313" key="2">
    <source>
        <dbReference type="EMBL" id="KAJ8938111.1"/>
    </source>
</evidence>
<name>A0AAV8XGM7_9CUCU</name>
<sequence>MQAFCPNLAIVFENGRAQVMRNESDTIGITMDLYLPILETVYEKKVNFVQFYNPFGEHLRTLKVPGYSISCCVWGRGSLRVALAVDSFVGDESLGKYGLILYNTLGTPVDGKYINIEPIGVAMNSYQVFAASKNNFVVWHYKTPKVHYRNSFKIFTAGTARCKMFHIDDNPSGAVEIIQELDNTSKLPVSMHDTIDPVCCLTATDKCLIIEWESGLIQY</sequence>
<dbReference type="EMBL" id="JAPWTK010000583">
    <property type="protein sequence ID" value="KAJ8938111.1"/>
    <property type="molecule type" value="Genomic_DNA"/>
</dbReference>
<dbReference type="Proteomes" id="UP001162162">
    <property type="component" value="Unassembled WGS sequence"/>
</dbReference>
<proteinExistence type="predicted"/>
<accession>A0AAV8XGM7</accession>
<keyword evidence="3" id="KW-1185">Reference proteome</keyword>
<evidence type="ECO:0000259" key="1">
    <source>
        <dbReference type="Pfam" id="PF23390"/>
    </source>
</evidence>